<dbReference type="Proteomes" id="UP000604046">
    <property type="component" value="Unassembled WGS sequence"/>
</dbReference>
<dbReference type="SUPFAM" id="SSF53474">
    <property type="entry name" value="alpha/beta-Hydrolases"/>
    <property type="match status" value="1"/>
</dbReference>
<dbReference type="InterPro" id="IPR029058">
    <property type="entry name" value="AB_hydrolase_fold"/>
</dbReference>
<reference evidence="2" key="1">
    <citation type="submission" date="2021-02" db="EMBL/GenBank/DDBJ databases">
        <authorList>
            <person name="Dougan E. K."/>
            <person name="Rhodes N."/>
            <person name="Thang M."/>
            <person name="Chan C."/>
        </authorList>
    </citation>
    <scope>NUCLEOTIDE SEQUENCE</scope>
</reference>
<feature type="compositionally biased region" description="Polar residues" evidence="1">
    <location>
        <begin position="385"/>
        <end position="397"/>
    </location>
</feature>
<feature type="region of interest" description="Disordered" evidence="1">
    <location>
        <begin position="385"/>
        <end position="413"/>
    </location>
</feature>
<name>A0A812PPT9_9DINO</name>
<evidence type="ECO:0000313" key="2">
    <source>
        <dbReference type="EMBL" id="CAE7358788.1"/>
    </source>
</evidence>
<keyword evidence="3" id="KW-1185">Reference proteome</keyword>
<dbReference type="OrthoDB" id="408542at2759"/>
<dbReference type="EMBL" id="CAJNDS010002169">
    <property type="protein sequence ID" value="CAE7358788.1"/>
    <property type="molecule type" value="Genomic_DNA"/>
</dbReference>
<evidence type="ECO:0000313" key="3">
    <source>
        <dbReference type="Proteomes" id="UP000604046"/>
    </source>
</evidence>
<organism evidence="2 3">
    <name type="scientific">Symbiodinium natans</name>
    <dbReference type="NCBI Taxonomy" id="878477"/>
    <lineage>
        <taxon>Eukaryota</taxon>
        <taxon>Sar</taxon>
        <taxon>Alveolata</taxon>
        <taxon>Dinophyceae</taxon>
        <taxon>Suessiales</taxon>
        <taxon>Symbiodiniaceae</taxon>
        <taxon>Symbiodinium</taxon>
    </lineage>
</organism>
<proteinExistence type="predicted"/>
<sequence>MRPLIDRGHFGCKTIGLRPPLRFLQPTPPLPLLIMQRLVNLEALAFGTQEQLFRPCVDCGLFTGCFCDGLGQPCFAAIRVKHGVFHRATTCKTLKGQRRANQMLLSRSTPTMLASGKLRSLMQAARTRSAKLQCPMPLALATLLLIKQPVNHEGVFQFDFVTLKDGFRHLLTASSDFCCRPCFDEFGKSGSRHEAAQLVKSCWRSVAVWRRALSERVRSIGHSSFDFGSQWSPPGFFEGRALVIAGSEEREALLMRGASAFLGDLSVRVAGGGAELYVGGSAAAVVASITEFMSGPVQERHPVEGLLALAGNSARDPDPAVARLDDPSVYLVPGCDGGDFGHLATLAQSFKNCHACQLEFDEEAMRRTSLSAVASLFVRRVLQDQSRNGQPKTQATAPNGHDPEDSDPEPIEAGDLGRKVVLVGHVTGASLAFEMAMHLQEAQIEVALVVIQGEVAWSGGPVPDRSFSASWLGSTCEATLLVARCLGAADFASKEAKALWQMQEDDPYVLKGQLKAACQFAFEGHECQTELSGQIFRSGLEEASKKLVMKAYWKLSEKLNGLSVDGFKSLIHTTAKRIDWLMGVGAESGCSDGTFDGPSLLVLAKDCPSEEAEHLRCANGLYCNNLDVVQVPGDRHSVLSPETALSLAAEIQAFARHWMRGLRCQD</sequence>
<dbReference type="AlphaFoldDB" id="A0A812PPT9"/>
<protein>
    <submittedName>
        <fullName evidence="2">Rad54b protein</fullName>
    </submittedName>
</protein>
<dbReference type="Gene3D" id="3.40.50.1820">
    <property type="entry name" value="alpha/beta hydrolase"/>
    <property type="match status" value="1"/>
</dbReference>
<accession>A0A812PPT9</accession>
<evidence type="ECO:0000256" key="1">
    <source>
        <dbReference type="SAM" id="MobiDB-lite"/>
    </source>
</evidence>
<comment type="caution">
    <text evidence="2">The sequence shown here is derived from an EMBL/GenBank/DDBJ whole genome shotgun (WGS) entry which is preliminary data.</text>
</comment>
<gene>
    <name evidence="2" type="primary">Rad54b</name>
    <name evidence="2" type="ORF">SNAT2548_LOCUS19198</name>
</gene>